<evidence type="ECO:0000313" key="3">
    <source>
        <dbReference type="EMBL" id="RYQ94888.1"/>
    </source>
</evidence>
<dbReference type="InterPro" id="IPR044824">
    <property type="entry name" value="MAIN-like"/>
</dbReference>
<dbReference type="PANTHER" id="PTHR46033">
    <property type="entry name" value="PROTEIN MAIN-LIKE 2"/>
    <property type="match status" value="1"/>
</dbReference>
<keyword evidence="4" id="KW-1185">Reference proteome</keyword>
<organism evidence="3 4">
    <name type="scientific">Arachis hypogaea</name>
    <name type="common">Peanut</name>
    <dbReference type="NCBI Taxonomy" id="3818"/>
    <lineage>
        <taxon>Eukaryota</taxon>
        <taxon>Viridiplantae</taxon>
        <taxon>Streptophyta</taxon>
        <taxon>Embryophyta</taxon>
        <taxon>Tracheophyta</taxon>
        <taxon>Spermatophyta</taxon>
        <taxon>Magnoliopsida</taxon>
        <taxon>eudicotyledons</taxon>
        <taxon>Gunneridae</taxon>
        <taxon>Pentapetalae</taxon>
        <taxon>rosids</taxon>
        <taxon>fabids</taxon>
        <taxon>Fabales</taxon>
        <taxon>Fabaceae</taxon>
        <taxon>Papilionoideae</taxon>
        <taxon>50 kb inversion clade</taxon>
        <taxon>dalbergioids sensu lato</taxon>
        <taxon>Dalbergieae</taxon>
        <taxon>Pterocarpus clade</taxon>
        <taxon>Arachis</taxon>
    </lineage>
</organism>
<dbReference type="EMBL" id="SDMP01000018">
    <property type="protein sequence ID" value="RYQ94888.1"/>
    <property type="molecule type" value="Genomic_DNA"/>
</dbReference>
<sequence>MEENEVKEEGEKGPTRKGGGGGGGGGGGVGDDNERENNEKEGRAGRMNINDLYGLGSRMLQYNHLMSLDPYNQIVEGNLERLLALVNALIERWCPETHTFHFLVGEYAVMLEDVAIILGLLMNGLLVTGPTLSSYEALEVECLQQFGVAPRKTDYKGSFIKLTWFRGLKDHLVLADDIYIQRYVKVPHNVIIWDHNVWRQVWDNGVLEVFVVAPWESTCLSHLYRALCRTSYVDCKEINGPLTLLLTWAWIRLLFLALIPGNPRLFPIANRWRNWERADRPYKFHFAYAISRIEPDVIPVDICQHSVIWSATVPLISFECVEWHASDKLRRQFGLTQGISHQEWELGEAHSEVLTGPKNQSGTHYSFWVMHWTNRYSHVLAELLMPLQHPLKIYMHWYRGTYGPHLHLSDLVFQENQKDNPVHNQENQHT</sequence>
<evidence type="ECO:0000313" key="4">
    <source>
        <dbReference type="Proteomes" id="UP000289738"/>
    </source>
</evidence>
<evidence type="ECO:0000256" key="1">
    <source>
        <dbReference type="SAM" id="MobiDB-lite"/>
    </source>
</evidence>
<feature type="compositionally biased region" description="Gly residues" evidence="1">
    <location>
        <begin position="16"/>
        <end position="30"/>
    </location>
</feature>
<dbReference type="PANTHER" id="PTHR46033:SF8">
    <property type="entry name" value="PROTEIN MAINTENANCE OF MERISTEMS-LIKE"/>
    <property type="match status" value="1"/>
</dbReference>
<feature type="compositionally biased region" description="Basic and acidic residues" evidence="1">
    <location>
        <begin position="35"/>
        <end position="44"/>
    </location>
</feature>
<feature type="region of interest" description="Disordered" evidence="1">
    <location>
        <begin position="1"/>
        <end position="44"/>
    </location>
</feature>
<dbReference type="GO" id="GO:0010073">
    <property type="term" value="P:meristem maintenance"/>
    <property type="evidence" value="ECO:0007669"/>
    <property type="project" value="InterPro"/>
</dbReference>
<proteinExistence type="predicted"/>
<dbReference type="InterPro" id="IPR019557">
    <property type="entry name" value="AminoTfrase-like_pln_mobile"/>
</dbReference>
<comment type="caution">
    <text evidence="3">The sequence shown here is derived from an EMBL/GenBank/DDBJ whole genome shotgun (WGS) entry which is preliminary data.</text>
</comment>
<dbReference type="Proteomes" id="UP000289738">
    <property type="component" value="Chromosome B08"/>
</dbReference>
<gene>
    <name evidence="3" type="ORF">Ahy_B08g089840</name>
</gene>
<dbReference type="STRING" id="3818.A0A444XYZ0"/>
<protein>
    <recommendedName>
        <fullName evidence="2">Aminotransferase-like plant mobile domain-containing protein</fullName>
    </recommendedName>
</protein>
<accession>A0A444XYZ0</accession>
<reference evidence="3 4" key="1">
    <citation type="submission" date="2019-01" db="EMBL/GenBank/DDBJ databases">
        <title>Sequencing of cultivated peanut Arachis hypogaea provides insights into genome evolution and oil improvement.</title>
        <authorList>
            <person name="Chen X."/>
        </authorList>
    </citation>
    <scope>NUCLEOTIDE SEQUENCE [LARGE SCALE GENOMIC DNA]</scope>
    <source>
        <strain evidence="4">cv. Fuhuasheng</strain>
        <tissue evidence="3">Leaves</tissue>
    </source>
</reference>
<dbReference type="Pfam" id="PF10536">
    <property type="entry name" value="PMD"/>
    <property type="match status" value="1"/>
</dbReference>
<feature type="domain" description="Aminotransferase-like plant mobile" evidence="2">
    <location>
        <begin position="84"/>
        <end position="399"/>
    </location>
</feature>
<evidence type="ECO:0000259" key="2">
    <source>
        <dbReference type="Pfam" id="PF10536"/>
    </source>
</evidence>
<name>A0A444XYZ0_ARAHY</name>
<dbReference type="AlphaFoldDB" id="A0A444XYZ0"/>